<dbReference type="CDD" id="cd13831">
    <property type="entry name" value="HU"/>
    <property type="match status" value="1"/>
</dbReference>
<keyword evidence="2" id="KW-0226">DNA condensation</keyword>
<dbReference type="SMART" id="SM00411">
    <property type="entry name" value="BHL"/>
    <property type="match status" value="1"/>
</dbReference>
<dbReference type="InterPro" id="IPR020816">
    <property type="entry name" value="Histone-like_DNA-bd_CS"/>
</dbReference>
<dbReference type="PANTHER" id="PTHR33175:SF3">
    <property type="entry name" value="DNA-BINDING PROTEIN HU-BETA"/>
    <property type="match status" value="1"/>
</dbReference>
<gene>
    <name evidence="5" type="ORF">NFI99_12700</name>
</gene>
<evidence type="ECO:0000256" key="4">
    <source>
        <dbReference type="RuleBase" id="RU003939"/>
    </source>
</evidence>
<dbReference type="PANTHER" id="PTHR33175">
    <property type="entry name" value="DNA-BINDING PROTEIN HU"/>
    <property type="match status" value="1"/>
</dbReference>
<dbReference type="PRINTS" id="PR01727">
    <property type="entry name" value="DNABINDINGHU"/>
</dbReference>
<sequence>MNKQDLIEAVAKQTGDSKAETGAAIDAIVETIIRAVGDGKTVQLIGFGSFSGGHRAERIGRNPSTGEEITIAAAKTVKFTVGKAFKDAVNGK</sequence>
<dbReference type="Gene3D" id="4.10.520.10">
    <property type="entry name" value="IHF-like DNA-binding proteins"/>
    <property type="match status" value="1"/>
</dbReference>
<name>A0ABY5BAW7_BURGL</name>
<dbReference type="SUPFAM" id="SSF47729">
    <property type="entry name" value="IHF-like DNA-binding proteins"/>
    <property type="match status" value="1"/>
</dbReference>
<reference evidence="5" key="1">
    <citation type="submission" date="2022-06" db="EMBL/GenBank/DDBJ databases">
        <title>Draft genome sequence of Burkholderia glumae strain GR20004 isolated from rice panicle showing bacterial panicle blight.</title>
        <authorList>
            <person name="Choi S.Y."/>
            <person name="Lee Y.H."/>
        </authorList>
    </citation>
    <scope>NUCLEOTIDE SEQUENCE</scope>
    <source>
        <strain evidence="5">GR20004</strain>
        <plasmid evidence="5">unnamed1</plasmid>
    </source>
</reference>
<evidence type="ECO:0000256" key="2">
    <source>
        <dbReference type="ARBA" id="ARBA00023067"/>
    </source>
</evidence>
<keyword evidence="6" id="KW-1185">Reference proteome</keyword>
<dbReference type="GO" id="GO:0003677">
    <property type="term" value="F:DNA binding"/>
    <property type="evidence" value="ECO:0007669"/>
    <property type="project" value="UniProtKB-KW"/>
</dbReference>
<dbReference type="EMBL" id="CP099584">
    <property type="protein sequence ID" value="USS44145.1"/>
    <property type="molecule type" value="Genomic_DNA"/>
</dbReference>
<keyword evidence="3 5" id="KW-0238">DNA-binding</keyword>
<proteinExistence type="inferred from homology"/>
<dbReference type="Pfam" id="PF00216">
    <property type="entry name" value="Bac_DNA_binding"/>
    <property type="match status" value="1"/>
</dbReference>
<evidence type="ECO:0000313" key="6">
    <source>
        <dbReference type="Proteomes" id="UP001056386"/>
    </source>
</evidence>
<evidence type="ECO:0000256" key="1">
    <source>
        <dbReference type="ARBA" id="ARBA00010529"/>
    </source>
</evidence>
<accession>A0ABY5BAW7</accession>
<dbReference type="PROSITE" id="PS00045">
    <property type="entry name" value="HISTONE_LIKE"/>
    <property type="match status" value="1"/>
</dbReference>
<protein>
    <submittedName>
        <fullName evidence="5">HU family DNA-binding protein</fullName>
    </submittedName>
</protein>
<keyword evidence="5" id="KW-0614">Plasmid</keyword>
<dbReference type="InterPro" id="IPR010992">
    <property type="entry name" value="IHF-like_DNA-bd_dom_sf"/>
</dbReference>
<geneLocation type="plasmid" evidence="5 6">
    <name>unnamed1</name>
</geneLocation>
<dbReference type="RefSeq" id="WP_252836584.1">
    <property type="nucleotide sequence ID" value="NZ_CP099584.1"/>
</dbReference>
<evidence type="ECO:0000313" key="5">
    <source>
        <dbReference type="EMBL" id="USS44145.1"/>
    </source>
</evidence>
<dbReference type="Proteomes" id="UP001056386">
    <property type="component" value="Plasmid unnamed1"/>
</dbReference>
<comment type="similarity">
    <text evidence="1 4">Belongs to the bacterial histone-like protein family.</text>
</comment>
<organism evidence="5 6">
    <name type="scientific">Burkholderia glumae</name>
    <name type="common">Pseudomonas glumae</name>
    <dbReference type="NCBI Taxonomy" id="337"/>
    <lineage>
        <taxon>Bacteria</taxon>
        <taxon>Pseudomonadati</taxon>
        <taxon>Pseudomonadota</taxon>
        <taxon>Betaproteobacteria</taxon>
        <taxon>Burkholderiales</taxon>
        <taxon>Burkholderiaceae</taxon>
        <taxon>Burkholderia</taxon>
    </lineage>
</organism>
<dbReference type="InterPro" id="IPR000119">
    <property type="entry name" value="Hist_DNA-bd"/>
</dbReference>
<evidence type="ECO:0000256" key="3">
    <source>
        <dbReference type="ARBA" id="ARBA00023125"/>
    </source>
</evidence>